<dbReference type="EMBL" id="JAXLPB010000002">
    <property type="protein sequence ID" value="MDY8109356.1"/>
    <property type="molecule type" value="Genomic_DNA"/>
</dbReference>
<evidence type="ECO:0000313" key="6">
    <source>
        <dbReference type="EMBL" id="MDY8109356.1"/>
    </source>
</evidence>
<dbReference type="InterPro" id="IPR023485">
    <property type="entry name" value="Ptyr_pPase"/>
</dbReference>
<dbReference type="PRINTS" id="PR00719">
    <property type="entry name" value="LMWPTPASE"/>
</dbReference>
<feature type="domain" description="Phosphotyrosine protein phosphatase I" evidence="5">
    <location>
        <begin position="5"/>
        <end position="152"/>
    </location>
</feature>
<comment type="caution">
    <text evidence="6">The sequence shown here is derived from an EMBL/GenBank/DDBJ whole genome shotgun (WGS) entry which is preliminary data.</text>
</comment>
<dbReference type="Pfam" id="PF01451">
    <property type="entry name" value="LMWPc"/>
    <property type="match status" value="1"/>
</dbReference>
<dbReference type="InterPro" id="IPR050438">
    <property type="entry name" value="LMW_PTPase"/>
</dbReference>
<comment type="similarity">
    <text evidence="1">Belongs to the low molecular weight phosphotyrosine protein phosphatase family.</text>
</comment>
<dbReference type="InterPro" id="IPR036196">
    <property type="entry name" value="Ptyr_pPase_sf"/>
</dbReference>
<dbReference type="SUPFAM" id="SSF52788">
    <property type="entry name" value="Phosphotyrosine protein phosphatases I"/>
    <property type="match status" value="1"/>
</dbReference>
<dbReference type="Gene3D" id="3.40.50.2300">
    <property type="match status" value="1"/>
</dbReference>
<evidence type="ECO:0000259" key="5">
    <source>
        <dbReference type="SMART" id="SM00226"/>
    </source>
</evidence>
<protein>
    <recommendedName>
        <fullName evidence="2">protein-tyrosine-phosphatase</fullName>
        <ecNumber evidence="2">3.1.3.48</ecNumber>
    </recommendedName>
</protein>
<proteinExistence type="inferred from homology"/>
<keyword evidence="4" id="KW-0904">Protein phosphatase</keyword>
<sequence length="159" mass="17003">MAKTPSVLFVCLGNICRSPLAEAAFTLEADRLRLDARVASAGTGDWHVGNPPDRRAIAVALRHGTDISAYRARQVSPRDFHRFTHIVALDGDNLDGLRALRPDDATAELSLLLDHVDGRGGDPVADPYYGGAEGFETTWTDVTAGAKGLAAALRGERKP</sequence>
<dbReference type="PANTHER" id="PTHR11717">
    <property type="entry name" value="LOW MOLECULAR WEIGHT PROTEIN TYROSINE PHOSPHATASE"/>
    <property type="match status" value="1"/>
</dbReference>
<keyword evidence="7" id="KW-1185">Reference proteome</keyword>
<accession>A0ABU5I5B8</accession>
<dbReference type="PANTHER" id="PTHR11717:SF7">
    <property type="entry name" value="LOW MOLECULAR WEIGHT PHOSPHOTYROSINE PROTEIN PHOSPHATASE"/>
    <property type="match status" value="1"/>
</dbReference>
<evidence type="ECO:0000256" key="2">
    <source>
        <dbReference type="ARBA" id="ARBA00013064"/>
    </source>
</evidence>
<reference evidence="6 7" key="1">
    <citation type="submission" date="2023-12" db="EMBL/GenBank/DDBJ databases">
        <title>Description of Novel Strain Fulvimarina sp. 2208YS6-2-32 isolated from Uroteuthis (Photololigo) edulis.</title>
        <authorList>
            <person name="Park J.-S."/>
        </authorList>
    </citation>
    <scope>NUCLEOTIDE SEQUENCE [LARGE SCALE GENOMIC DNA]</scope>
    <source>
        <strain evidence="6 7">2208YS6-2-32</strain>
    </source>
</reference>
<name>A0ABU5I5B8_9HYPH</name>
<dbReference type="SMART" id="SM00226">
    <property type="entry name" value="LMWPc"/>
    <property type="match status" value="1"/>
</dbReference>
<evidence type="ECO:0000256" key="4">
    <source>
        <dbReference type="ARBA" id="ARBA00022912"/>
    </source>
</evidence>
<organism evidence="6 7">
    <name type="scientific">Fulvimarina uroteuthidis</name>
    <dbReference type="NCBI Taxonomy" id="3098149"/>
    <lineage>
        <taxon>Bacteria</taxon>
        <taxon>Pseudomonadati</taxon>
        <taxon>Pseudomonadota</taxon>
        <taxon>Alphaproteobacteria</taxon>
        <taxon>Hyphomicrobiales</taxon>
        <taxon>Aurantimonadaceae</taxon>
        <taxon>Fulvimarina</taxon>
    </lineage>
</organism>
<dbReference type="EC" id="3.1.3.48" evidence="2"/>
<evidence type="ECO:0000256" key="1">
    <source>
        <dbReference type="ARBA" id="ARBA00011063"/>
    </source>
</evidence>
<dbReference type="CDD" id="cd16343">
    <property type="entry name" value="LMWPTP"/>
    <property type="match status" value="1"/>
</dbReference>
<dbReference type="InterPro" id="IPR017867">
    <property type="entry name" value="Tyr_phospatase_low_mol_wt"/>
</dbReference>
<evidence type="ECO:0000313" key="7">
    <source>
        <dbReference type="Proteomes" id="UP001294412"/>
    </source>
</evidence>
<dbReference type="RefSeq" id="WP_322186796.1">
    <property type="nucleotide sequence ID" value="NZ_JAXLPB010000002.1"/>
</dbReference>
<dbReference type="GO" id="GO:0004725">
    <property type="term" value="F:protein tyrosine phosphatase activity"/>
    <property type="evidence" value="ECO:0007669"/>
    <property type="project" value="UniProtKB-EC"/>
</dbReference>
<gene>
    <name evidence="6" type="ORF">U0C82_09405</name>
</gene>
<keyword evidence="3 6" id="KW-0378">Hydrolase</keyword>
<dbReference type="Proteomes" id="UP001294412">
    <property type="component" value="Unassembled WGS sequence"/>
</dbReference>
<evidence type="ECO:0000256" key="3">
    <source>
        <dbReference type="ARBA" id="ARBA00022801"/>
    </source>
</evidence>